<dbReference type="AlphaFoldDB" id="A0A383WAS4"/>
<evidence type="ECO:0000313" key="1">
    <source>
        <dbReference type="EMBL" id="SZX73786.1"/>
    </source>
</evidence>
<dbReference type="EMBL" id="FNXT01001197">
    <property type="protein sequence ID" value="SZX73786.1"/>
    <property type="molecule type" value="Genomic_DNA"/>
</dbReference>
<dbReference type="PANTHER" id="PTHR12935:SF0">
    <property type="entry name" value="GAMMA-GLUTAMYLCYCLOTRANSFERASE"/>
    <property type="match status" value="1"/>
</dbReference>
<dbReference type="Gene3D" id="3.10.490.10">
    <property type="entry name" value="Gamma-glutamyl cyclotransferase-like"/>
    <property type="match status" value="1"/>
</dbReference>
<keyword evidence="2" id="KW-1185">Reference proteome</keyword>
<name>A0A383WAS4_TETOB</name>
<reference evidence="1 2" key="1">
    <citation type="submission" date="2016-10" db="EMBL/GenBank/DDBJ databases">
        <authorList>
            <person name="Cai Z."/>
        </authorList>
    </citation>
    <scope>NUCLEOTIDE SEQUENCE [LARGE SCALE GENOMIC DNA]</scope>
</reference>
<dbReference type="InterPro" id="IPR013024">
    <property type="entry name" value="GGCT-like"/>
</dbReference>
<evidence type="ECO:0000313" key="2">
    <source>
        <dbReference type="Proteomes" id="UP000256970"/>
    </source>
</evidence>
<dbReference type="InterPro" id="IPR017939">
    <property type="entry name" value="G-Glutamylcylcotransferase"/>
</dbReference>
<accession>A0A383WAS4</accession>
<proteinExistence type="predicted"/>
<dbReference type="CDD" id="cd06661">
    <property type="entry name" value="GGCT_like"/>
    <property type="match status" value="1"/>
</dbReference>
<dbReference type="GO" id="GO:0003839">
    <property type="term" value="F:gamma-glutamylcyclotransferase activity"/>
    <property type="evidence" value="ECO:0007669"/>
    <property type="project" value="UniProtKB-EC"/>
</dbReference>
<organism evidence="1 2">
    <name type="scientific">Tetradesmus obliquus</name>
    <name type="common">Green alga</name>
    <name type="synonym">Acutodesmus obliquus</name>
    <dbReference type="NCBI Taxonomy" id="3088"/>
    <lineage>
        <taxon>Eukaryota</taxon>
        <taxon>Viridiplantae</taxon>
        <taxon>Chlorophyta</taxon>
        <taxon>core chlorophytes</taxon>
        <taxon>Chlorophyceae</taxon>
        <taxon>CS clade</taxon>
        <taxon>Sphaeropleales</taxon>
        <taxon>Scenedesmaceae</taxon>
        <taxon>Tetradesmus</taxon>
    </lineage>
</organism>
<dbReference type="PANTHER" id="PTHR12935">
    <property type="entry name" value="GAMMA-GLUTAMYLCYCLOTRANSFERASE"/>
    <property type="match status" value="1"/>
</dbReference>
<sequence length="276" mass="30669">MKLSGRVQRLAGVASKPLLPARAARRSCRVAAVLQEDPKLAAGGDQLLRARLEQLLPPSTRDNQGEAGYSDIAAKLPPRYLPEHKDAVWYLSYGANMSFDTLARRGVKVLQRAPCVLVDPNLKLVFQHRAGYSTLQPMAPGQLPKYKPFLPQVHGVLYLVNKEDMRKLQKREGGYNLTEVEVETYDGWRAKAQTFVSSSLALLHGEVTPTEKYMRVLREGAADNYLDPLYQAWLSSIDTVPSAGLPPAYFDTPAKYIAYCFLCIVGLVVVGFFSQQ</sequence>
<gene>
    <name evidence="1" type="ORF">BQ4739_LOCUS14039</name>
</gene>
<protein>
    <submittedName>
        <fullName evidence="1">Uncharacterized protein</fullName>
    </submittedName>
</protein>
<dbReference type="Pfam" id="PF13772">
    <property type="entry name" value="AIG2_2"/>
    <property type="match status" value="1"/>
</dbReference>
<dbReference type="Proteomes" id="UP000256970">
    <property type="component" value="Unassembled WGS sequence"/>
</dbReference>